<dbReference type="EMBL" id="DS113209">
    <property type="protein sequence ID" value="EAY19302.1"/>
    <property type="molecule type" value="Genomic_DNA"/>
</dbReference>
<protein>
    <recommendedName>
        <fullName evidence="4">Tubby C-terminal domain-containing protein</fullName>
    </recommendedName>
</protein>
<feature type="region of interest" description="Disordered" evidence="1">
    <location>
        <begin position="35"/>
        <end position="54"/>
    </location>
</feature>
<feature type="region of interest" description="Disordered" evidence="1">
    <location>
        <begin position="107"/>
        <end position="127"/>
    </location>
</feature>
<dbReference type="AlphaFoldDB" id="A2DJT8"/>
<feature type="compositionally biased region" description="Polar residues" evidence="1">
    <location>
        <begin position="35"/>
        <end position="52"/>
    </location>
</feature>
<evidence type="ECO:0000313" key="3">
    <source>
        <dbReference type="Proteomes" id="UP000001542"/>
    </source>
</evidence>
<dbReference type="OrthoDB" id="10650469at2759"/>
<evidence type="ECO:0000313" key="2">
    <source>
        <dbReference type="EMBL" id="EAY19302.1"/>
    </source>
</evidence>
<evidence type="ECO:0008006" key="4">
    <source>
        <dbReference type="Google" id="ProtNLM"/>
    </source>
</evidence>
<accession>A2DJT8</accession>
<sequence length="323" mass="36420">MELDSDAVDLEEPIHQHNMNSTDNIDLQAKVRKLNNNDSNTGQTEGNFNSGINDADGDNGAFASQDQNLSQNYAIRKIPKSLPIDNLDGNKRIPLAVKLDVSSSNHAFPVGKNDNQNSTRPKMTKSPSINHFSAKTIIYRVKREVKISWKGSRTHFQQYYGEIPQYHVKVKTLNIGECIKISAGNNSHFSNKSFAEYILINKDLTDISLRVNHQHGLELFNLKLSKNANQNESKNAEARIKFDDGSTFEYTSQPQEILPESLLKKEIPKIITSIKNTVLEDSKNYSRICIGKIDKDTLQINADERVKPIIVFTLGVVLFLCKF</sequence>
<dbReference type="Proteomes" id="UP000001542">
    <property type="component" value="Unassembled WGS sequence"/>
</dbReference>
<keyword evidence="3" id="KW-1185">Reference proteome</keyword>
<evidence type="ECO:0000256" key="1">
    <source>
        <dbReference type="SAM" id="MobiDB-lite"/>
    </source>
</evidence>
<dbReference type="RefSeq" id="XP_001580288.1">
    <property type="nucleotide sequence ID" value="XM_001580238.1"/>
</dbReference>
<dbReference type="VEuPathDB" id="TrichDB:TVAGG3_0290190"/>
<organism evidence="2 3">
    <name type="scientific">Trichomonas vaginalis (strain ATCC PRA-98 / G3)</name>
    <dbReference type="NCBI Taxonomy" id="412133"/>
    <lineage>
        <taxon>Eukaryota</taxon>
        <taxon>Metamonada</taxon>
        <taxon>Parabasalia</taxon>
        <taxon>Trichomonadida</taxon>
        <taxon>Trichomonadidae</taxon>
        <taxon>Trichomonas</taxon>
    </lineage>
</organism>
<feature type="compositionally biased region" description="Polar residues" evidence="1">
    <location>
        <begin position="113"/>
        <end position="127"/>
    </location>
</feature>
<reference evidence="2" key="1">
    <citation type="submission" date="2006-10" db="EMBL/GenBank/DDBJ databases">
        <authorList>
            <person name="Amadeo P."/>
            <person name="Zhao Q."/>
            <person name="Wortman J."/>
            <person name="Fraser-Liggett C."/>
            <person name="Carlton J."/>
        </authorList>
    </citation>
    <scope>NUCLEOTIDE SEQUENCE</scope>
    <source>
        <strain evidence="2">G3</strain>
    </source>
</reference>
<reference evidence="2" key="2">
    <citation type="journal article" date="2007" name="Science">
        <title>Draft genome sequence of the sexually transmitted pathogen Trichomonas vaginalis.</title>
        <authorList>
            <person name="Carlton J.M."/>
            <person name="Hirt R.P."/>
            <person name="Silva J.C."/>
            <person name="Delcher A.L."/>
            <person name="Schatz M."/>
            <person name="Zhao Q."/>
            <person name="Wortman J.R."/>
            <person name="Bidwell S.L."/>
            <person name="Alsmark U.C.M."/>
            <person name="Besteiro S."/>
            <person name="Sicheritz-Ponten T."/>
            <person name="Noel C.J."/>
            <person name="Dacks J.B."/>
            <person name="Foster P.G."/>
            <person name="Simillion C."/>
            <person name="Van de Peer Y."/>
            <person name="Miranda-Saavedra D."/>
            <person name="Barton G.J."/>
            <person name="Westrop G.D."/>
            <person name="Mueller S."/>
            <person name="Dessi D."/>
            <person name="Fiori P.L."/>
            <person name="Ren Q."/>
            <person name="Paulsen I."/>
            <person name="Zhang H."/>
            <person name="Bastida-Corcuera F.D."/>
            <person name="Simoes-Barbosa A."/>
            <person name="Brown M.T."/>
            <person name="Hayes R.D."/>
            <person name="Mukherjee M."/>
            <person name="Okumura C.Y."/>
            <person name="Schneider R."/>
            <person name="Smith A.J."/>
            <person name="Vanacova S."/>
            <person name="Villalvazo M."/>
            <person name="Haas B.J."/>
            <person name="Pertea M."/>
            <person name="Feldblyum T.V."/>
            <person name="Utterback T.R."/>
            <person name="Shu C.L."/>
            <person name="Osoegawa K."/>
            <person name="de Jong P.J."/>
            <person name="Hrdy I."/>
            <person name="Horvathova L."/>
            <person name="Zubacova Z."/>
            <person name="Dolezal P."/>
            <person name="Malik S.B."/>
            <person name="Logsdon J.M. Jr."/>
            <person name="Henze K."/>
            <person name="Gupta A."/>
            <person name="Wang C.C."/>
            <person name="Dunne R.L."/>
            <person name="Upcroft J.A."/>
            <person name="Upcroft P."/>
            <person name="White O."/>
            <person name="Salzberg S.L."/>
            <person name="Tang P."/>
            <person name="Chiu C.-H."/>
            <person name="Lee Y.-S."/>
            <person name="Embley T.M."/>
            <person name="Coombs G.H."/>
            <person name="Mottram J.C."/>
            <person name="Tachezy J."/>
            <person name="Fraser-Liggett C.M."/>
            <person name="Johnson P.J."/>
        </authorList>
    </citation>
    <scope>NUCLEOTIDE SEQUENCE [LARGE SCALE GENOMIC DNA]</scope>
    <source>
        <strain evidence="2">G3</strain>
    </source>
</reference>
<proteinExistence type="predicted"/>
<dbReference type="VEuPathDB" id="TrichDB:TVAG_452160"/>
<gene>
    <name evidence="2" type="ORF">TVAG_452160</name>
</gene>
<dbReference type="KEGG" id="tva:5464827"/>
<dbReference type="InParanoid" id="A2DJT8"/>
<name>A2DJT8_TRIV3</name>